<accession>A0ABT1Y710</accession>
<dbReference type="PIRSF" id="PIRSF009180">
    <property type="entry name" value="UCP009180"/>
    <property type="match status" value="1"/>
</dbReference>
<dbReference type="SMART" id="SM00704">
    <property type="entry name" value="ZnF_CDGSH"/>
    <property type="match status" value="2"/>
</dbReference>
<dbReference type="PANTHER" id="PTHR46491:SF3">
    <property type="entry name" value="CDGSH IRON-SULFUR DOMAIN-CONTAINING PROTEIN 3, MITOCHONDRIAL"/>
    <property type="match status" value="1"/>
</dbReference>
<dbReference type="InterPro" id="IPR016548">
    <property type="entry name" value="UCP009180"/>
</dbReference>
<dbReference type="PANTHER" id="PTHR46491">
    <property type="entry name" value="CDGSH IRON SULFUR DOMAIN PROTEIN HOMOLOG"/>
    <property type="match status" value="1"/>
</dbReference>
<evidence type="ECO:0000259" key="5">
    <source>
        <dbReference type="SMART" id="SM00704"/>
    </source>
</evidence>
<feature type="domain" description="Iron-binding zinc finger CDGSH type" evidence="5">
    <location>
        <begin position="188"/>
        <end position="225"/>
    </location>
</feature>
<keyword evidence="4" id="KW-0411">Iron-sulfur</keyword>
<gene>
    <name evidence="6" type="ORF">NVS47_14315</name>
</gene>
<dbReference type="InterPro" id="IPR018967">
    <property type="entry name" value="FeS-contain_CDGSH-typ"/>
</dbReference>
<comment type="caution">
    <text evidence="6">The sequence shown here is derived from an EMBL/GenBank/DDBJ whole genome shotgun (WGS) entry which is preliminary data.</text>
</comment>
<dbReference type="EMBL" id="JANPWE010000009">
    <property type="protein sequence ID" value="MCR6546673.1"/>
    <property type="molecule type" value="Genomic_DNA"/>
</dbReference>
<feature type="domain" description="Iron-binding zinc finger CDGSH type" evidence="5">
    <location>
        <begin position="42"/>
        <end position="76"/>
    </location>
</feature>
<keyword evidence="1" id="KW-0001">2Fe-2S</keyword>
<dbReference type="Gene3D" id="3.40.5.90">
    <property type="entry name" value="CDGSH iron-sulfur domain, mitoNEET-type"/>
    <property type="match status" value="2"/>
</dbReference>
<evidence type="ECO:0000313" key="6">
    <source>
        <dbReference type="EMBL" id="MCR6546673.1"/>
    </source>
</evidence>
<evidence type="ECO:0000256" key="3">
    <source>
        <dbReference type="ARBA" id="ARBA00023004"/>
    </source>
</evidence>
<dbReference type="InterPro" id="IPR010693">
    <property type="entry name" value="Divergent_4Fe-4S_mono-cluster"/>
</dbReference>
<organism evidence="6 7">
    <name type="scientific">Dehalobacterium formicoaceticum</name>
    <dbReference type="NCBI Taxonomy" id="51515"/>
    <lineage>
        <taxon>Bacteria</taxon>
        <taxon>Bacillati</taxon>
        <taxon>Bacillota</taxon>
        <taxon>Clostridia</taxon>
        <taxon>Eubacteriales</taxon>
        <taxon>Peptococcaceae</taxon>
        <taxon>Dehalobacterium</taxon>
    </lineage>
</organism>
<dbReference type="InterPro" id="IPR052950">
    <property type="entry name" value="CISD"/>
</dbReference>
<keyword evidence="3" id="KW-0408">Iron</keyword>
<evidence type="ECO:0000256" key="1">
    <source>
        <dbReference type="ARBA" id="ARBA00022714"/>
    </source>
</evidence>
<keyword evidence="2" id="KW-0479">Metal-binding</keyword>
<dbReference type="Pfam" id="PF06902">
    <property type="entry name" value="Fer4_19"/>
    <property type="match status" value="1"/>
</dbReference>
<sequence length="230" mass="25582">MSDHKKEPRIKITHNGPYLVSGKVPLYEKIIVPVGKHYVLQDGRELPQSDVYALCRCGKSKNTPFCDGSHEKVGFVGEETASKTKYEDRADYMEGPGIDLLDDHRCALARFCHQEKGDAWELTARSDQDDCKKEAIQAACECPSGRLTAVEKTGARIEPTYEPSIEIIQDPEKGVSAGIFVKGNIPIESSDGETYEIRNRVALCRCGRSGNKPFCDVSHVSGRFKDKDKE</sequence>
<dbReference type="InterPro" id="IPR042216">
    <property type="entry name" value="MitoNEET_CISD"/>
</dbReference>
<evidence type="ECO:0000313" key="7">
    <source>
        <dbReference type="Proteomes" id="UP001524944"/>
    </source>
</evidence>
<evidence type="ECO:0000256" key="2">
    <source>
        <dbReference type="ARBA" id="ARBA00022723"/>
    </source>
</evidence>
<proteinExistence type="predicted"/>
<protein>
    <submittedName>
        <fullName evidence="6">CDGSH iron-sulfur domain-containing protein</fullName>
    </submittedName>
</protein>
<name>A0ABT1Y710_9FIRM</name>
<keyword evidence="7" id="KW-1185">Reference proteome</keyword>
<evidence type="ECO:0000256" key="4">
    <source>
        <dbReference type="ARBA" id="ARBA00023014"/>
    </source>
</evidence>
<dbReference type="Proteomes" id="UP001524944">
    <property type="component" value="Unassembled WGS sequence"/>
</dbReference>
<dbReference type="RefSeq" id="WP_089610913.1">
    <property type="nucleotide sequence ID" value="NZ_CP022121.1"/>
</dbReference>
<reference evidence="6 7" key="1">
    <citation type="submission" date="2022-08" db="EMBL/GenBank/DDBJ databases">
        <title>Proteogenomics of the novel Dehalobacterium formicoaceticum strain EZ94 highlights a key role of methyltransferases during anaerobic dichloromethane degradation.</title>
        <authorList>
            <person name="Wasmund K."/>
        </authorList>
    </citation>
    <scope>NUCLEOTIDE SEQUENCE [LARGE SCALE GENOMIC DNA]</scope>
    <source>
        <strain evidence="6 7">EZ94</strain>
    </source>
</reference>
<dbReference type="Pfam" id="PF09360">
    <property type="entry name" value="zf-CDGSH"/>
    <property type="match status" value="2"/>
</dbReference>